<dbReference type="EMBL" id="VSRR010008567">
    <property type="protein sequence ID" value="MPC48939.1"/>
    <property type="molecule type" value="Genomic_DNA"/>
</dbReference>
<dbReference type="Proteomes" id="UP000324222">
    <property type="component" value="Unassembled WGS sequence"/>
</dbReference>
<reference evidence="2 3" key="1">
    <citation type="submission" date="2019-05" db="EMBL/GenBank/DDBJ databases">
        <title>Another draft genome of Portunus trituberculatus and its Hox gene families provides insights of decapod evolution.</title>
        <authorList>
            <person name="Jeong J.-H."/>
            <person name="Song I."/>
            <person name="Kim S."/>
            <person name="Choi T."/>
            <person name="Kim D."/>
            <person name="Ryu S."/>
            <person name="Kim W."/>
        </authorList>
    </citation>
    <scope>NUCLEOTIDE SEQUENCE [LARGE SCALE GENOMIC DNA]</scope>
    <source>
        <tissue evidence="2">Muscle</tissue>
    </source>
</reference>
<organism evidence="2 3">
    <name type="scientific">Portunus trituberculatus</name>
    <name type="common">Swimming crab</name>
    <name type="synonym">Neptunus trituberculatus</name>
    <dbReference type="NCBI Taxonomy" id="210409"/>
    <lineage>
        <taxon>Eukaryota</taxon>
        <taxon>Metazoa</taxon>
        <taxon>Ecdysozoa</taxon>
        <taxon>Arthropoda</taxon>
        <taxon>Crustacea</taxon>
        <taxon>Multicrustacea</taxon>
        <taxon>Malacostraca</taxon>
        <taxon>Eumalacostraca</taxon>
        <taxon>Eucarida</taxon>
        <taxon>Decapoda</taxon>
        <taxon>Pleocyemata</taxon>
        <taxon>Brachyura</taxon>
        <taxon>Eubrachyura</taxon>
        <taxon>Portunoidea</taxon>
        <taxon>Portunidae</taxon>
        <taxon>Portuninae</taxon>
        <taxon>Portunus</taxon>
    </lineage>
</organism>
<proteinExistence type="predicted"/>
<feature type="compositionally biased region" description="Basic and acidic residues" evidence="1">
    <location>
        <begin position="90"/>
        <end position="101"/>
    </location>
</feature>
<accession>A0A5B7FUD7</accession>
<gene>
    <name evidence="2" type="ORF">E2C01_042727</name>
</gene>
<evidence type="ECO:0000313" key="3">
    <source>
        <dbReference type="Proteomes" id="UP000324222"/>
    </source>
</evidence>
<evidence type="ECO:0000256" key="1">
    <source>
        <dbReference type="SAM" id="MobiDB-lite"/>
    </source>
</evidence>
<protein>
    <submittedName>
        <fullName evidence="2">Uncharacterized protein</fullName>
    </submittedName>
</protein>
<comment type="caution">
    <text evidence="2">The sequence shown here is derived from an EMBL/GenBank/DDBJ whole genome shotgun (WGS) entry which is preliminary data.</text>
</comment>
<feature type="region of interest" description="Disordered" evidence="1">
    <location>
        <begin position="69"/>
        <end position="101"/>
    </location>
</feature>
<sequence>MMRILRHQGARDISDDLHIASWLLSAKMVCFLSWILYEVSQNEYALQAEAQAKEALEILRTHLSTHLAPTKKPQSGFTIYSSTPLNEQDGDVKAVRRTEIH</sequence>
<feature type="compositionally biased region" description="Polar residues" evidence="1">
    <location>
        <begin position="72"/>
        <end position="86"/>
    </location>
</feature>
<name>A0A5B7FUD7_PORTR</name>
<evidence type="ECO:0000313" key="2">
    <source>
        <dbReference type="EMBL" id="MPC48939.1"/>
    </source>
</evidence>
<dbReference type="AlphaFoldDB" id="A0A5B7FUD7"/>
<keyword evidence="3" id="KW-1185">Reference proteome</keyword>